<accession>A0A1G7EPS2</accession>
<dbReference type="Proteomes" id="UP000182114">
    <property type="component" value="Unassembled WGS sequence"/>
</dbReference>
<keyword evidence="2" id="KW-1185">Reference proteome</keyword>
<protein>
    <submittedName>
        <fullName evidence="1">Uncharacterized protein</fullName>
    </submittedName>
</protein>
<gene>
    <name evidence="1" type="ORF">SAMN04487992_102441</name>
</gene>
<name>A0A1G7EPS2_9FLAO</name>
<dbReference type="AlphaFoldDB" id="A0A1G7EPS2"/>
<sequence length="258" mass="29979">MASKEELIQRWDSFLQKIEVRFNESLGHAEEACHEQLVATTYEYDTVMRSWSGMKAQVHVLIEKIDEVWAGKVAPEMEALGDFAHDEGNKAYDLSHKLLYSLEDFQRKLEGELSQKFYDHAIQVANKKASCSQCNADLEIKKDIFRAQYISCTFCNTVNTIAPETKFIKIGWGIVDHIAALKTTAQYKAMTAAEEAIRAYRGKAPDSYWTDYYTVYNTYWSAYFTERMALNTDLKERYDSDMARKHKEFENFKEIQTK</sequence>
<evidence type="ECO:0000313" key="2">
    <source>
        <dbReference type="Proteomes" id="UP000182114"/>
    </source>
</evidence>
<proteinExistence type="predicted"/>
<dbReference type="EMBL" id="FNBD01000002">
    <property type="protein sequence ID" value="SDE65664.1"/>
    <property type="molecule type" value="Genomic_DNA"/>
</dbReference>
<dbReference type="eggNOG" id="ENOG5030VC9">
    <property type="taxonomic scope" value="Bacteria"/>
</dbReference>
<reference evidence="2" key="1">
    <citation type="submission" date="2016-10" db="EMBL/GenBank/DDBJ databases">
        <authorList>
            <person name="Varghese N."/>
            <person name="Submissions S."/>
        </authorList>
    </citation>
    <scope>NUCLEOTIDE SEQUENCE [LARGE SCALE GENOMIC DNA]</scope>
    <source>
        <strain evidence="2">DSM 24729</strain>
    </source>
</reference>
<evidence type="ECO:0000313" key="1">
    <source>
        <dbReference type="EMBL" id="SDE65664.1"/>
    </source>
</evidence>
<dbReference type="RefSeq" id="WP_025613960.1">
    <property type="nucleotide sequence ID" value="NZ_CBDUFQ010000018.1"/>
</dbReference>
<organism evidence="1 2">
    <name type="scientific">Cellulophaga baltica</name>
    <dbReference type="NCBI Taxonomy" id="76594"/>
    <lineage>
        <taxon>Bacteria</taxon>
        <taxon>Pseudomonadati</taxon>
        <taxon>Bacteroidota</taxon>
        <taxon>Flavobacteriia</taxon>
        <taxon>Flavobacteriales</taxon>
        <taxon>Flavobacteriaceae</taxon>
        <taxon>Cellulophaga</taxon>
    </lineage>
</organism>